<feature type="domain" description="Bromo" evidence="11">
    <location>
        <begin position="400"/>
        <end position="472"/>
    </location>
</feature>
<dbReference type="InterPro" id="IPR019787">
    <property type="entry name" value="Znf_PHD-finger"/>
</dbReference>
<dbReference type="SMART" id="SM00297">
    <property type="entry name" value="BROMO"/>
    <property type="match status" value="1"/>
</dbReference>
<evidence type="ECO:0000256" key="1">
    <source>
        <dbReference type="ARBA" id="ARBA00004123"/>
    </source>
</evidence>
<dbReference type="PANTHER" id="PTHR45915">
    <property type="entry name" value="TRANSCRIPTION INTERMEDIARY FACTOR"/>
    <property type="match status" value="1"/>
</dbReference>
<dbReference type="InterPro" id="IPR013083">
    <property type="entry name" value="Znf_RING/FYVE/PHD"/>
</dbReference>
<name>A0A3B3B996_ORYME</name>
<keyword evidence="2" id="KW-0479">Metal-binding</keyword>
<dbReference type="Proteomes" id="UP000646548">
    <property type="component" value="Unassembled WGS sequence"/>
</dbReference>
<keyword evidence="6 8" id="KW-0103">Bromodomain</keyword>
<gene>
    <name evidence="13" type="ORF">FQA47_002169</name>
</gene>
<keyword evidence="5" id="KW-0175">Coiled coil</keyword>
<comment type="subcellular location">
    <subcellularLocation>
        <location evidence="1">Nucleus</location>
    </subcellularLocation>
</comment>
<dbReference type="InterPro" id="IPR001965">
    <property type="entry name" value="Znf_PHD"/>
</dbReference>
<evidence type="ECO:0000256" key="8">
    <source>
        <dbReference type="PROSITE-ProRule" id="PRU00035"/>
    </source>
</evidence>
<dbReference type="InterPro" id="IPR036427">
    <property type="entry name" value="Bromodomain-like_sf"/>
</dbReference>
<evidence type="ECO:0000256" key="7">
    <source>
        <dbReference type="ARBA" id="ARBA00023242"/>
    </source>
</evidence>
<reference evidence="14" key="1">
    <citation type="submission" date="2025-05" db="UniProtKB">
        <authorList>
            <consortium name="Ensembl"/>
        </authorList>
    </citation>
    <scope>IDENTIFICATION</scope>
</reference>
<evidence type="ECO:0000259" key="11">
    <source>
        <dbReference type="PROSITE" id="PS50014"/>
    </source>
</evidence>
<dbReference type="Gene3D" id="1.20.920.10">
    <property type="entry name" value="Bromodomain-like"/>
    <property type="match status" value="1"/>
</dbReference>
<dbReference type="PANTHER" id="PTHR45915:SF7">
    <property type="entry name" value="TRIPARTITE MOTIF-CONTAINING PROTEIN 66"/>
    <property type="match status" value="1"/>
</dbReference>
<dbReference type="Ensembl" id="ENSOMET00000013045.1">
    <property type="protein sequence ID" value="ENSOMEP00000002115.1"/>
    <property type="gene ID" value="ENSOMEG00000003029.1"/>
</dbReference>
<dbReference type="GO" id="GO:0008270">
    <property type="term" value="F:zinc ion binding"/>
    <property type="evidence" value="ECO:0007669"/>
    <property type="project" value="UniProtKB-KW"/>
</dbReference>
<evidence type="ECO:0000313" key="13">
    <source>
        <dbReference type="EMBL" id="KAF6721531.1"/>
    </source>
</evidence>
<dbReference type="PROSITE" id="PS50014">
    <property type="entry name" value="BROMODOMAIN_2"/>
    <property type="match status" value="1"/>
</dbReference>
<dbReference type="InterPro" id="IPR001487">
    <property type="entry name" value="Bromodomain"/>
</dbReference>
<evidence type="ECO:0000313" key="15">
    <source>
        <dbReference type="Proteomes" id="UP000261560"/>
    </source>
</evidence>
<dbReference type="InterPro" id="IPR019786">
    <property type="entry name" value="Zinc_finger_PHD-type_CS"/>
</dbReference>
<dbReference type="STRING" id="30732.ENSOMEP00000002115"/>
<dbReference type="Gene3D" id="3.30.40.10">
    <property type="entry name" value="Zinc/RING finger domain, C3HC4 (zinc finger)"/>
    <property type="match status" value="1"/>
</dbReference>
<evidence type="ECO:0000256" key="6">
    <source>
        <dbReference type="ARBA" id="ARBA00023117"/>
    </source>
</evidence>
<dbReference type="OMA" id="QVETKCE"/>
<dbReference type="GeneTree" id="ENSGT00940000165144"/>
<dbReference type="Proteomes" id="UP000261560">
    <property type="component" value="Unplaced"/>
</dbReference>
<accession>A0A3B3B996</accession>
<evidence type="ECO:0000313" key="14">
    <source>
        <dbReference type="Ensembl" id="ENSOMEP00000002115.1"/>
    </source>
</evidence>
<evidence type="ECO:0000256" key="5">
    <source>
        <dbReference type="ARBA" id="ARBA00023054"/>
    </source>
</evidence>
<dbReference type="PaxDb" id="30732-ENSOMEP00000002115"/>
<dbReference type="GO" id="GO:0005634">
    <property type="term" value="C:nucleus"/>
    <property type="evidence" value="ECO:0007669"/>
    <property type="project" value="UniProtKB-SubCell"/>
</dbReference>
<dbReference type="SUPFAM" id="SSF57903">
    <property type="entry name" value="FYVE/PHD zinc finger"/>
    <property type="match status" value="1"/>
</dbReference>
<evidence type="ECO:0000256" key="10">
    <source>
        <dbReference type="SAM" id="MobiDB-lite"/>
    </source>
</evidence>
<evidence type="ECO:0000259" key="12">
    <source>
        <dbReference type="PROSITE" id="PS50016"/>
    </source>
</evidence>
<evidence type="ECO:0000256" key="4">
    <source>
        <dbReference type="ARBA" id="ARBA00022833"/>
    </source>
</evidence>
<keyword evidence="15" id="KW-1185">Reference proteome</keyword>
<dbReference type="SUPFAM" id="SSF47370">
    <property type="entry name" value="Bromodomain"/>
    <property type="match status" value="1"/>
</dbReference>
<evidence type="ECO:0000256" key="3">
    <source>
        <dbReference type="ARBA" id="ARBA00022771"/>
    </source>
</evidence>
<dbReference type="SMART" id="SM00249">
    <property type="entry name" value="PHD"/>
    <property type="match status" value="1"/>
</dbReference>
<feature type="region of interest" description="Disordered" evidence="10">
    <location>
        <begin position="173"/>
        <end position="225"/>
    </location>
</feature>
<dbReference type="PROSITE" id="PS01359">
    <property type="entry name" value="ZF_PHD_1"/>
    <property type="match status" value="1"/>
</dbReference>
<keyword evidence="7" id="KW-0539">Nucleus</keyword>
<feature type="region of interest" description="Disordered" evidence="10">
    <location>
        <begin position="1"/>
        <end position="40"/>
    </location>
</feature>
<dbReference type="EMBL" id="WKFB01000489">
    <property type="protein sequence ID" value="KAF6721531.1"/>
    <property type="molecule type" value="Genomic_DNA"/>
</dbReference>
<dbReference type="AlphaFoldDB" id="A0A3B3B996"/>
<sequence>MADLTHRYHGNFPPRRATLYPRGEGGLARQTPETVSPETGPDMAAVAEVGALSTDQMRGFGPCEMEEPNCPEKSMNPTSRGWEKPPDRSVKGLLRTIRIHPEAQRILGKSSIAVVTLERLNFQSVSLWSLQPVVSLQRLPVQAHAEPLMEETTTSPEQPVEQNGFSQEEAEMFEISETSTESDHLSQAETAAASWTEPVCSDSASSEEPEQDSGFDCDSNPDLPFILFDSGSDGGESDSETFYLDPDAKQAVVMELEPQTQEAPDTRLQLEDEAEGKCEADGVEVEHGEEQKPELCCAFELQLEAAGGAVESEDFCAVCLNGGELLCCDRCPKVFHVSCHIPPLTSFPLGDWVCTLCRTDQEPMETCGCEDTPSSTQVRAPYTLSEHNQRRCEKLCLLLYCHELSAPFHEPVSPLAQNYYQIIKRPIDLSVIRRKLDKSNTLHYFTPEQFVDDVLLMFKNCATFNYPDSEVAQAGRSLEEFFLIKLKEVFPDQTFPSAAQDRTDRARLHWLSRKRRENYRRKRHVFSGKKYYL</sequence>
<reference evidence="13" key="2">
    <citation type="journal article" name="BMC Genomics">
        <title>Long-read sequencing and de novo genome assembly of marine medaka (Oryzias melastigma).</title>
        <authorList>
            <person name="Liang P."/>
            <person name="Saqib H.S.A."/>
            <person name="Ni X."/>
            <person name="Shen Y."/>
        </authorList>
    </citation>
    <scope>NUCLEOTIDE SEQUENCE</scope>
    <source>
        <strain evidence="13">Bigg-433</strain>
    </source>
</reference>
<protein>
    <submittedName>
        <fullName evidence="13">Tripartite motif-containing protein 66</fullName>
    </submittedName>
</protein>
<feature type="region of interest" description="Disordered" evidence="10">
    <location>
        <begin position="67"/>
        <end position="87"/>
    </location>
</feature>
<dbReference type="Pfam" id="PF00439">
    <property type="entry name" value="Bromodomain"/>
    <property type="match status" value="1"/>
</dbReference>
<proteinExistence type="predicted"/>
<keyword evidence="4" id="KW-0862">Zinc</keyword>
<dbReference type="PROSITE" id="PS50016">
    <property type="entry name" value="ZF_PHD_2"/>
    <property type="match status" value="1"/>
</dbReference>
<keyword evidence="3 9" id="KW-0863">Zinc-finger</keyword>
<feature type="domain" description="PHD-type" evidence="12">
    <location>
        <begin position="313"/>
        <end position="360"/>
    </location>
</feature>
<evidence type="ECO:0000256" key="9">
    <source>
        <dbReference type="PROSITE-ProRule" id="PRU00146"/>
    </source>
</evidence>
<dbReference type="Pfam" id="PF00628">
    <property type="entry name" value="PHD"/>
    <property type="match status" value="1"/>
</dbReference>
<dbReference type="InterPro" id="IPR011011">
    <property type="entry name" value="Znf_FYVE_PHD"/>
</dbReference>
<organism evidence="14 15">
    <name type="scientific">Oryzias melastigma</name>
    <name type="common">Marine medaka</name>
    <dbReference type="NCBI Taxonomy" id="30732"/>
    <lineage>
        <taxon>Eukaryota</taxon>
        <taxon>Metazoa</taxon>
        <taxon>Chordata</taxon>
        <taxon>Craniata</taxon>
        <taxon>Vertebrata</taxon>
        <taxon>Euteleostomi</taxon>
        <taxon>Actinopterygii</taxon>
        <taxon>Neopterygii</taxon>
        <taxon>Teleostei</taxon>
        <taxon>Neoteleostei</taxon>
        <taxon>Acanthomorphata</taxon>
        <taxon>Ovalentaria</taxon>
        <taxon>Atherinomorphae</taxon>
        <taxon>Beloniformes</taxon>
        <taxon>Adrianichthyidae</taxon>
        <taxon>Oryziinae</taxon>
        <taxon>Oryzias</taxon>
    </lineage>
</organism>
<dbReference type="GO" id="GO:0000785">
    <property type="term" value="C:chromatin"/>
    <property type="evidence" value="ECO:0007669"/>
    <property type="project" value="TreeGrafter"/>
</dbReference>
<dbReference type="OrthoDB" id="1870062at2759"/>
<dbReference type="PRINTS" id="PR00503">
    <property type="entry name" value="BROMODOMAIN"/>
</dbReference>
<dbReference type="CDD" id="cd05502">
    <property type="entry name" value="Bromo_tif1_like"/>
    <property type="match status" value="1"/>
</dbReference>
<feature type="compositionally biased region" description="Acidic residues" evidence="10">
    <location>
        <begin position="205"/>
        <end position="215"/>
    </location>
</feature>
<evidence type="ECO:0000256" key="2">
    <source>
        <dbReference type="ARBA" id="ARBA00022723"/>
    </source>
</evidence>
<dbReference type="FunFam" id="3.30.40.10:FF:000123">
    <property type="entry name" value="E3 ubiquitin-protein ligase TRIM33"/>
    <property type="match status" value="1"/>
</dbReference>